<evidence type="ECO:0000313" key="1">
    <source>
        <dbReference type="EMBL" id="GAI52998.1"/>
    </source>
</evidence>
<name>X1PAY9_9ZZZZ</name>
<dbReference type="InterPro" id="IPR038591">
    <property type="entry name" value="NolW-like_sf"/>
</dbReference>
<protein>
    <recommendedName>
        <fullName evidence="2">Secretin/TonB short N-terminal domain-containing protein</fullName>
    </recommendedName>
</protein>
<feature type="non-terminal residue" evidence="1">
    <location>
        <position position="108"/>
    </location>
</feature>
<dbReference type="AlphaFoldDB" id="X1PAY9"/>
<gene>
    <name evidence="1" type="ORF">S06H3_56501</name>
</gene>
<sequence length="108" mass="11701">MDLAEQAKIDIVKSPKVTGNVTAKVTDVPLEEALSNILAAHDYTYIATESMIRVMPLSEIAVAREELVTRIYRITYADANEVAGALGNFVSQRGKVALNKGTSHIIVT</sequence>
<evidence type="ECO:0008006" key="2">
    <source>
        <dbReference type="Google" id="ProtNLM"/>
    </source>
</evidence>
<reference evidence="1" key="1">
    <citation type="journal article" date="2014" name="Front. Microbiol.">
        <title>High frequency of phylogenetically diverse reductive dehalogenase-homologous genes in deep subseafloor sedimentary metagenomes.</title>
        <authorList>
            <person name="Kawai M."/>
            <person name="Futagami T."/>
            <person name="Toyoda A."/>
            <person name="Takaki Y."/>
            <person name="Nishi S."/>
            <person name="Hori S."/>
            <person name="Arai W."/>
            <person name="Tsubouchi T."/>
            <person name="Morono Y."/>
            <person name="Uchiyama I."/>
            <person name="Ito T."/>
            <person name="Fujiyama A."/>
            <person name="Inagaki F."/>
            <person name="Takami H."/>
        </authorList>
    </citation>
    <scope>NUCLEOTIDE SEQUENCE</scope>
    <source>
        <strain evidence="1">Expedition CK06-06</strain>
    </source>
</reference>
<dbReference type="Gene3D" id="3.30.1370.120">
    <property type="match status" value="1"/>
</dbReference>
<organism evidence="1">
    <name type="scientific">marine sediment metagenome</name>
    <dbReference type="NCBI Taxonomy" id="412755"/>
    <lineage>
        <taxon>unclassified sequences</taxon>
        <taxon>metagenomes</taxon>
        <taxon>ecological metagenomes</taxon>
    </lineage>
</organism>
<dbReference type="Gene3D" id="3.30.1370.130">
    <property type="match status" value="1"/>
</dbReference>
<comment type="caution">
    <text evidence="1">The sequence shown here is derived from an EMBL/GenBank/DDBJ whole genome shotgun (WGS) entry which is preliminary data.</text>
</comment>
<proteinExistence type="predicted"/>
<dbReference type="EMBL" id="BARV01036345">
    <property type="protein sequence ID" value="GAI52998.1"/>
    <property type="molecule type" value="Genomic_DNA"/>
</dbReference>
<accession>X1PAY9</accession>